<dbReference type="EC" id="4.4.1.13" evidence="2"/>
<sequence>MSIFNKVHDRRGSASVKWDMMNVVYNLKDNTTELLPMWVADMDFPPPAALTEALKARLEHPIFGYTFADNDVKNAIVHWYKTRHQWTIDPNTIIFQPGVVPAIATIIETFTEVGDKIGMSTPAYPPFTNVPAAQKREVVTCELTEQNGHYTMDFAELEEIFRAGIKLFVLCNPHNPIGIVWSREELEQLVALCVQYDVYLLSDEIHADISIQKSYTPVLTLANANEAKIITCIAPTKTFNIAGIHAAMIVASDRKLFTAIEKNTQAHGNLGLNTFASTAVKAVYSEGAAWLDDLLVYIKNNMEYVAKELNAIEGLAVEIPDATYLMWIDYRKTGIEEKELMARLLSVGQVALDPGTKYGEAGRGFLRINVACPFELLQDGVERIKRTMATFE</sequence>
<dbReference type="InterPro" id="IPR004839">
    <property type="entry name" value="Aminotransferase_I/II_large"/>
</dbReference>
<name>K1KLR3_9BACL</name>
<dbReference type="InterPro" id="IPR015421">
    <property type="entry name" value="PyrdxlP-dep_Trfase_major"/>
</dbReference>
<keyword evidence="3" id="KW-0663">Pyridoxal phosphate</keyword>
<dbReference type="PATRIC" id="fig|1224748.3.peg.3756"/>
<evidence type="ECO:0000256" key="1">
    <source>
        <dbReference type="ARBA" id="ARBA00001933"/>
    </source>
</evidence>
<keyword evidence="8" id="KW-1185">Reference proteome</keyword>
<dbReference type="Gene3D" id="3.90.1150.10">
    <property type="entry name" value="Aspartate Aminotransferase, domain 1"/>
    <property type="match status" value="1"/>
</dbReference>
<dbReference type="Proteomes" id="UP000004738">
    <property type="component" value="Unassembled WGS sequence"/>
</dbReference>
<feature type="domain" description="Aminotransferase class I/classII large" evidence="6">
    <location>
        <begin position="45"/>
        <end position="384"/>
    </location>
</feature>
<dbReference type="NCBIfam" id="TIGR04350">
    <property type="entry name" value="C_S_lyase_PatB"/>
    <property type="match status" value="1"/>
</dbReference>
<comment type="cofactor">
    <cofactor evidence="1">
        <name>pyridoxal 5'-phosphate</name>
        <dbReference type="ChEBI" id="CHEBI:597326"/>
    </cofactor>
</comment>
<evidence type="ECO:0000259" key="6">
    <source>
        <dbReference type="Pfam" id="PF00155"/>
    </source>
</evidence>
<dbReference type="PANTHER" id="PTHR43525">
    <property type="entry name" value="PROTEIN MALY"/>
    <property type="match status" value="1"/>
</dbReference>
<dbReference type="SUPFAM" id="SSF53383">
    <property type="entry name" value="PLP-dependent transferases"/>
    <property type="match status" value="1"/>
</dbReference>
<dbReference type="RefSeq" id="WP_008408842.1">
    <property type="nucleotide sequence ID" value="NZ_AMCK01000034.1"/>
</dbReference>
<accession>K1KLR3</accession>
<dbReference type="Gene3D" id="3.40.640.10">
    <property type="entry name" value="Type I PLP-dependent aspartate aminotransferase-like (Major domain)"/>
    <property type="match status" value="1"/>
</dbReference>
<evidence type="ECO:0000256" key="3">
    <source>
        <dbReference type="ARBA" id="ARBA00022898"/>
    </source>
</evidence>
<dbReference type="PANTHER" id="PTHR43525:SF1">
    <property type="entry name" value="PROTEIN MALY"/>
    <property type="match status" value="1"/>
</dbReference>
<keyword evidence="4 7" id="KW-0456">Lyase</keyword>
<proteinExistence type="inferred from homology"/>
<dbReference type="InterPro" id="IPR027619">
    <property type="entry name" value="C-S_lyase_PatB-like"/>
</dbReference>
<dbReference type="InterPro" id="IPR015424">
    <property type="entry name" value="PyrdxlP-dep_Trfase"/>
</dbReference>
<dbReference type="CDD" id="cd00609">
    <property type="entry name" value="AAT_like"/>
    <property type="match status" value="1"/>
</dbReference>
<evidence type="ECO:0000313" key="8">
    <source>
        <dbReference type="Proteomes" id="UP000004738"/>
    </source>
</evidence>
<dbReference type="Pfam" id="PF00155">
    <property type="entry name" value="Aminotran_1_2"/>
    <property type="match status" value="1"/>
</dbReference>
<comment type="similarity">
    <text evidence="5">Belongs to the class-II pyridoxal-phosphate-dependent aminotransferase family. MalY/PatB cystathionine beta-lyase subfamily.</text>
</comment>
<dbReference type="AlphaFoldDB" id="K1KLR3"/>
<protein>
    <recommendedName>
        <fullName evidence="2">cysteine-S-conjugate beta-lyase</fullName>
        <ecNumber evidence="2">4.4.1.13</ecNumber>
    </recommendedName>
</protein>
<evidence type="ECO:0000313" key="7">
    <source>
        <dbReference type="EMBL" id="EKB43406.1"/>
    </source>
</evidence>
<organism evidence="7 8">
    <name type="scientific">Solibacillus isronensis B3W22</name>
    <dbReference type="NCBI Taxonomy" id="1224748"/>
    <lineage>
        <taxon>Bacteria</taxon>
        <taxon>Bacillati</taxon>
        <taxon>Bacillota</taxon>
        <taxon>Bacilli</taxon>
        <taxon>Bacillales</taxon>
        <taxon>Caryophanaceae</taxon>
        <taxon>Solibacillus</taxon>
    </lineage>
</organism>
<dbReference type="EMBL" id="AMCK01000034">
    <property type="protein sequence ID" value="EKB43406.1"/>
    <property type="molecule type" value="Genomic_DNA"/>
</dbReference>
<gene>
    <name evidence="7" type="primary">patB</name>
    <name evidence="7" type="ORF">B857_03799</name>
</gene>
<comment type="caution">
    <text evidence="7">The sequence shown here is derived from an EMBL/GenBank/DDBJ whole genome shotgun (WGS) entry which is preliminary data.</text>
</comment>
<dbReference type="GO" id="GO:0030170">
    <property type="term" value="F:pyridoxal phosphate binding"/>
    <property type="evidence" value="ECO:0007669"/>
    <property type="project" value="InterPro"/>
</dbReference>
<dbReference type="InterPro" id="IPR015422">
    <property type="entry name" value="PyrdxlP-dep_Trfase_small"/>
</dbReference>
<dbReference type="InterPro" id="IPR051798">
    <property type="entry name" value="Class-II_PLP-Dep_Aminotrans"/>
</dbReference>
<evidence type="ECO:0000256" key="4">
    <source>
        <dbReference type="ARBA" id="ARBA00023239"/>
    </source>
</evidence>
<evidence type="ECO:0000256" key="5">
    <source>
        <dbReference type="ARBA" id="ARBA00037974"/>
    </source>
</evidence>
<dbReference type="GO" id="GO:0047804">
    <property type="term" value="F:cysteine-S-conjugate beta-lyase activity"/>
    <property type="evidence" value="ECO:0007669"/>
    <property type="project" value="UniProtKB-EC"/>
</dbReference>
<reference evidence="7 8" key="1">
    <citation type="journal article" date="2012" name="J. Bacteriol.">
        <title>Draft Genome Sequence of Bacillus isronensis Strain B3W22, Isolated from the Upper Atmosphere.</title>
        <authorList>
            <person name="Shivaji S."/>
            <person name="Ara S."/>
            <person name="Singh S.K."/>
            <person name="Bandi S."/>
            <person name="Singh A."/>
            <person name="Pinnaka A.K."/>
        </authorList>
    </citation>
    <scope>NUCLEOTIDE SEQUENCE [LARGE SCALE GENOMIC DNA]</scope>
    <source>
        <strain evidence="7 8">B3W22</strain>
    </source>
</reference>
<evidence type="ECO:0000256" key="2">
    <source>
        <dbReference type="ARBA" id="ARBA00012224"/>
    </source>
</evidence>